<accession>A0A8X6ULV4</accession>
<organism evidence="1 2">
    <name type="scientific">Nephila pilipes</name>
    <name type="common">Giant wood spider</name>
    <name type="synonym">Nephila maculata</name>
    <dbReference type="NCBI Taxonomy" id="299642"/>
    <lineage>
        <taxon>Eukaryota</taxon>
        <taxon>Metazoa</taxon>
        <taxon>Ecdysozoa</taxon>
        <taxon>Arthropoda</taxon>
        <taxon>Chelicerata</taxon>
        <taxon>Arachnida</taxon>
        <taxon>Araneae</taxon>
        <taxon>Araneomorphae</taxon>
        <taxon>Entelegynae</taxon>
        <taxon>Araneoidea</taxon>
        <taxon>Nephilidae</taxon>
        <taxon>Nephila</taxon>
    </lineage>
</organism>
<dbReference type="EMBL" id="BMAW01037828">
    <property type="protein sequence ID" value="GFU50081.1"/>
    <property type="molecule type" value="Genomic_DNA"/>
</dbReference>
<evidence type="ECO:0000313" key="1">
    <source>
        <dbReference type="EMBL" id="GFU50081.1"/>
    </source>
</evidence>
<keyword evidence="2" id="KW-1185">Reference proteome</keyword>
<reference evidence="1" key="1">
    <citation type="submission" date="2020-08" db="EMBL/GenBank/DDBJ databases">
        <title>Multicomponent nature underlies the extraordinary mechanical properties of spider dragline silk.</title>
        <authorList>
            <person name="Kono N."/>
            <person name="Nakamura H."/>
            <person name="Mori M."/>
            <person name="Yoshida Y."/>
            <person name="Ohtoshi R."/>
            <person name="Malay A.D."/>
            <person name="Moran D.A.P."/>
            <person name="Tomita M."/>
            <person name="Numata K."/>
            <person name="Arakawa K."/>
        </authorList>
    </citation>
    <scope>NUCLEOTIDE SEQUENCE</scope>
</reference>
<gene>
    <name evidence="1" type="primary">AVEN_88956_1</name>
    <name evidence="1" type="ORF">NPIL_399801</name>
</gene>
<dbReference type="AlphaFoldDB" id="A0A8X6ULV4"/>
<sequence>MGSETNCFEKDNENIVDVQKRGKRLSLIENQEDNIFKTLNFENEFQHNNHEYFNETLNQVFEEKPNLCDKNAHKIGNSTTALNPLNVQDQKSNNNEQVFQGHSSFKREDTTSVSEIKQDDPYRGSVRLVRLQAASNHSIEPLNDGGCDVTLPNANDVILSSEDSNKRIGVEEMKNITENHIVCSDGEYQFVTNRTIPVKQQIYVSANSDDSSQIPSATFHSMLQHDISSSTDTSNALYDHIVFSNSESSVSDFSIPRIERVEACPSPDITSSTWIINSVNNDGNGTSVRENDDSVLQYHQNSQETSQNSQSSANLSEIPDTQQMQRFITADNQVVYGYKDPNGEFHFFCPAMNERESHNEKERKRRYVFFPVDKRGE</sequence>
<protein>
    <submittedName>
        <fullName evidence="1">BHLH domain-containing protein</fullName>
    </submittedName>
</protein>
<name>A0A8X6ULV4_NEPPI</name>
<dbReference type="OrthoDB" id="6427191at2759"/>
<dbReference type="Proteomes" id="UP000887013">
    <property type="component" value="Unassembled WGS sequence"/>
</dbReference>
<proteinExistence type="predicted"/>
<evidence type="ECO:0000313" key="2">
    <source>
        <dbReference type="Proteomes" id="UP000887013"/>
    </source>
</evidence>
<comment type="caution">
    <text evidence="1">The sequence shown here is derived from an EMBL/GenBank/DDBJ whole genome shotgun (WGS) entry which is preliminary data.</text>
</comment>